<organism evidence="2 3">
    <name type="scientific">Eumeta variegata</name>
    <name type="common">Bagworm moth</name>
    <name type="synonym">Eumeta japonica</name>
    <dbReference type="NCBI Taxonomy" id="151549"/>
    <lineage>
        <taxon>Eukaryota</taxon>
        <taxon>Metazoa</taxon>
        <taxon>Ecdysozoa</taxon>
        <taxon>Arthropoda</taxon>
        <taxon>Hexapoda</taxon>
        <taxon>Insecta</taxon>
        <taxon>Pterygota</taxon>
        <taxon>Neoptera</taxon>
        <taxon>Endopterygota</taxon>
        <taxon>Lepidoptera</taxon>
        <taxon>Glossata</taxon>
        <taxon>Ditrysia</taxon>
        <taxon>Tineoidea</taxon>
        <taxon>Psychidae</taxon>
        <taxon>Oiketicinae</taxon>
        <taxon>Eumeta</taxon>
    </lineage>
</organism>
<sequence>MDQSTDECVRFDTDVPTRLLSEVIRTRVDVGYTVSIETAFPRTRPVPQARRRHIILTLDRFWQIQPARLAAVIFPDKRDCRRPARASPGSQNSTMQAGAAPAPAPAAGPLSAHALPFPSRKKCKRIVVNNNVPTTVCQGYYINI</sequence>
<keyword evidence="3" id="KW-1185">Reference proteome</keyword>
<gene>
    <name evidence="2" type="ORF">EVAR_42757_1</name>
</gene>
<feature type="compositionally biased region" description="Low complexity" evidence="1">
    <location>
        <begin position="97"/>
        <end position="107"/>
    </location>
</feature>
<dbReference type="Proteomes" id="UP000299102">
    <property type="component" value="Unassembled WGS sequence"/>
</dbReference>
<accession>A0A4C1WJE8</accession>
<comment type="caution">
    <text evidence="2">The sequence shown here is derived from an EMBL/GenBank/DDBJ whole genome shotgun (WGS) entry which is preliminary data.</text>
</comment>
<name>A0A4C1WJE8_EUMVA</name>
<proteinExistence type="predicted"/>
<evidence type="ECO:0000256" key="1">
    <source>
        <dbReference type="SAM" id="MobiDB-lite"/>
    </source>
</evidence>
<evidence type="ECO:0000313" key="3">
    <source>
        <dbReference type="Proteomes" id="UP000299102"/>
    </source>
</evidence>
<dbReference type="AlphaFoldDB" id="A0A4C1WJE8"/>
<protein>
    <submittedName>
        <fullName evidence="2">Uncharacterized protein</fullName>
    </submittedName>
</protein>
<feature type="region of interest" description="Disordered" evidence="1">
    <location>
        <begin position="80"/>
        <end position="107"/>
    </location>
</feature>
<dbReference type="EMBL" id="BGZK01000584">
    <property type="protein sequence ID" value="GBP51576.1"/>
    <property type="molecule type" value="Genomic_DNA"/>
</dbReference>
<evidence type="ECO:0000313" key="2">
    <source>
        <dbReference type="EMBL" id="GBP51576.1"/>
    </source>
</evidence>
<reference evidence="2 3" key="1">
    <citation type="journal article" date="2019" name="Commun. Biol.">
        <title>The bagworm genome reveals a unique fibroin gene that provides high tensile strength.</title>
        <authorList>
            <person name="Kono N."/>
            <person name="Nakamura H."/>
            <person name="Ohtoshi R."/>
            <person name="Tomita M."/>
            <person name="Numata K."/>
            <person name="Arakawa K."/>
        </authorList>
    </citation>
    <scope>NUCLEOTIDE SEQUENCE [LARGE SCALE GENOMIC DNA]</scope>
</reference>